<protein>
    <submittedName>
        <fullName evidence="2">Uncharacterized protein orf107-d</fullName>
    </submittedName>
</protein>
<dbReference type="PaxDb" id="4577-GRMZM5G874740_P01"/>
<accession>Q6R9B9</accession>
<gene>
    <name evidence="2" type="primary">orf107-d</name>
</gene>
<feature type="region of interest" description="Disordered" evidence="1">
    <location>
        <begin position="1"/>
        <end position="31"/>
    </location>
</feature>
<dbReference type="Proteomes" id="UP000007305">
    <property type="component" value="Mitochondrion"/>
</dbReference>
<organism evidence="2 3">
    <name type="scientific">Zea mays</name>
    <name type="common">Maize</name>
    <dbReference type="NCBI Taxonomy" id="4577"/>
    <lineage>
        <taxon>Eukaryota</taxon>
        <taxon>Viridiplantae</taxon>
        <taxon>Streptophyta</taxon>
        <taxon>Embryophyta</taxon>
        <taxon>Tracheophyta</taxon>
        <taxon>Spermatophyta</taxon>
        <taxon>Magnoliopsida</taxon>
        <taxon>Liliopsida</taxon>
        <taxon>Poales</taxon>
        <taxon>Poaceae</taxon>
        <taxon>PACMAD clade</taxon>
        <taxon>Panicoideae</taxon>
        <taxon>Andropogonodae</taxon>
        <taxon>Andropogoneae</taxon>
        <taxon>Tripsacinae</taxon>
        <taxon>Zea</taxon>
    </lineage>
</organism>
<keyword evidence="2" id="KW-0496">Mitochondrion</keyword>
<evidence type="ECO:0000256" key="1">
    <source>
        <dbReference type="SAM" id="MobiDB-lite"/>
    </source>
</evidence>
<keyword evidence="3" id="KW-1185">Reference proteome</keyword>
<evidence type="ECO:0000313" key="3">
    <source>
        <dbReference type="Proteomes" id="UP000007305"/>
    </source>
</evidence>
<evidence type="ECO:0000313" key="2">
    <source>
        <dbReference type="EMBL" id="AAR91155.1"/>
    </source>
</evidence>
<proteinExistence type="predicted"/>
<sequence length="107" mass="11991">MAEVTDDSLNQTTDIPKEEANNKSNKSDSSKELYNIGSTLFTWLNNRNLVEIYHPHGDIKSPKKGKYAKYITYVRCVFDIKELPLHIALPMVCPPLELNGGIADPNG</sequence>
<geneLocation type="mitochondrion" evidence="2"/>
<dbReference type="STRING" id="4577.Q6R9B9"/>
<dbReference type="InParanoid" id="Q6R9B9"/>
<reference evidence="2 3" key="1">
    <citation type="journal article" date="2004" name="Plant Physiol.">
        <title>Sequence and comparative analysis of the maize NB mitochondrial genome.</title>
        <authorList>
            <person name="Clifton S.W."/>
            <person name="Minx P."/>
            <person name="Fauron C.M.-R."/>
            <person name="Gibson M."/>
            <person name="Allen J.O."/>
            <person name="Sun H."/>
            <person name="Thompson M."/>
            <person name="Barbazuk W.B."/>
            <person name="Kanuganti S."/>
            <person name="Tayloe C."/>
            <person name="Meyer L."/>
            <person name="Wilson R.K."/>
            <person name="Newton K.J."/>
        </authorList>
    </citation>
    <scope>NUCLEOTIDE SEQUENCE</scope>
    <source>
        <strain evidence="3">cv. B37N</strain>
    </source>
</reference>
<dbReference type="EMBL" id="AY506529">
    <property type="protein sequence ID" value="AAR91155.1"/>
    <property type="molecule type" value="Genomic_DNA"/>
</dbReference>
<dbReference type="GeneID" id="4055879"/>
<feature type="compositionally biased region" description="Basic and acidic residues" evidence="1">
    <location>
        <begin position="15"/>
        <end position="31"/>
    </location>
</feature>
<dbReference type="AlphaFoldDB" id="Q6R9B9"/>
<dbReference type="HOGENOM" id="CLU_2213741_0_0_1"/>
<name>Q6R9B9_MAIZE</name>
<dbReference type="RefSeq" id="YP_588389.1">
    <property type="nucleotide sequence ID" value="NC_007982.1"/>
</dbReference>